<dbReference type="FunFam" id="3.40.50.300:FF:000720">
    <property type="entry name" value="Guanine nucleotide-binding protein G(k) subunit alpha"/>
    <property type="match status" value="1"/>
</dbReference>
<dbReference type="EMBL" id="JACAZI010000007">
    <property type="protein sequence ID" value="KAF7355994.1"/>
    <property type="molecule type" value="Genomic_DNA"/>
</dbReference>
<dbReference type="SMART" id="SM00275">
    <property type="entry name" value="G_alpha"/>
    <property type="match status" value="1"/>
</dbReference>
<evidence type="ECO:0000256" key="5">
    <source>
        <dbReference type="PIRSR" id="PIRSR601019-2"/>
    </source>
</evidence>
<dbReference type="GO" id="GO:0003924">
    <property type="term" value="F:GTPase activity"/>
    <property type="evidence" value="ECO:0007669"/>
    <property type="project" value="InterPro"/>
</dbReference>
<evidence type="ECO:0000256" key="3">
    <source>
        <dbReference type="ARBA" id="ARBA00023224"/>
    </source>
</evidence>
<sequence>MTSCRVSDALIVLPHTHRPSTAHEQAVRPQPPARWAVFFDTLSHPSPGRTMDQAYTAAAKVVEKLANRAAYNLGLGPGIVAGKIKSYFGEGKQRAQKLQLLGTCIPHCELEKHCLKLVKYALPTESADTQCQAFICIVELITLFPGLRIHCLSAKCMDDATSTDAISALWDRSTGPPDEQWTYWQSFAACAMSDTTVAPILEKSTIQQLTNCEDRGLNVIEQLLVEHGCATSATSSALCIRYLGGILNLPGFWHDMGSVHADVARKLCGTMIRALKDIGADMLTLPSINDPDPPFDYDGLDFLATTLLIGMSNWLRAEELLPNSFAATHVFKDILPTMFQRVEVNVAVKGGYPNAIDEGLILEREQPKPPHDVEILPDEHSIAIKNAFSLEREERKRSPNAKILLLGQEEAGKSTILKNLQLYFTPEAFQAEAEAWRNVIHLNLVRSVNFVLGLLEIRHPSTYSGDTQASSRDSALSGQLQRLSLSLAPLRQVEETLSNRIVGSRSLEESSEPNRYHPAKASEIPLRSDQTEKAEELQTRRILSACADDIMTLWAAPELQQGLRDRGIVLQEQSGFFLDEVQRVISCGQGCILLAQRNIFIPVEGGRNENPKFWTVYDMGGSTSQRAAWTQFFDDAFNEKLAEDSTVNRLEDSFRLWGAVCSNKLLASVEFILFLNKVDILNRKIQSGVRFAEHVTSYRDRPNKPKEIIKYLSTKFVAMNQNYSPRKRKMHRHVTCAIDRKTTATVIDEIHGVILLNALTSTDTL</sequence>
<evidence type="ECO:0000256" key="2">
    <source>
        <dbReference type="ARBA" id="ARBA00023134"/>
    </source>
</evidence>
<dbReference type="GO" id="GO:0046872">
    <property type="term" value="F:metal ion binding"/>
    <property type="evidence" value="ECO:0007669"/>
    <property type="project" value="UniProtKB-KW"/>
</dbReference>
<dbReference type="GO" id="GO:0005834">
    <property type="term" value="C:heterotrimeric G-protein complex"/>
    <property type="evidence" value="ECO:0007669"/>
    <property type="project" value="TreeGrafter"/>
</dbReference>
<dbReference type="OrthoDB" id="5817230at2759"/>
<evidence type="ECO:0000256" key="1">
    <source>
        <dbReference type="ARBA" id="ARBA00022741"/>
    </source>
</evidence>
<feature type="binding site" evidence="4">
    <location>
        <position position="737"/>
    </location>
    <ligand>
        <name>GTP</name>
        <dbReference type="ChEBI" id="CHEBI:37565"/>
    </ligand>
</feature>
<name>A0A8H6YBM2_9AGAR</name>
<gene>
    <name evidence="6" type="ORF">MVEN_00928800</name>
</gene>
<keyword evidence="3" id="KW-0807">Transducer</keyword>
<dbReference type="AlphaFoldDB" id="A0A8H6YBM2"/>
<evidence type="ECO:0000256" key="4">
    <source>
        <dbReference type="PIRSR" id="PIRSR601019-1"/>
    </source>
</evidence>
<dbReference type="GO" id="GO:0007188">
    <property type="term" value="P:adenylate cyclase-modulating G protein-coupled receptor signaling pathway"/>
    <property type="evidence" value="ECO:0007669"/>
    <property type="project" value="TreeGrafter"/>
</dbReference>
<accession>A0A8H6YBM2</accession>
<proteinExistence type="predicted"/>
<dbReference type="GO" id="GO:0001664">
    <property type="term" value="F:G protein-coupled receptor binding"/>
    <property type="evidence" value="ECO:0007669"/>
    <property type="project" value="TreeGrafter"/>
</dbReference>
<dbReference type="InterPro" id="IPR001019">
    <property type="entry name" value="Gprotein_alpha_su"/>
</dbReference>
<feature type="binding site" evidence="5">
    <location>
        <position position="414"/>
    </location>
    <ligand>
        <name>Mg(2+)</name>
        <dbReference type="ChEBI" id="CHEBI:18420"/>
    </ligand>
</feature>
<dbReference type="GO" id="GO:0031683">
    <property type="term" value="F:G-protein beta/gamma-subunit complex binding"/>
    <property type="evidence" value="ECO:0007669"/>
    <property type="project" value="InterPro"/>
</dbReference>
<evidence type="ECO:0000313" key="6">
    <source>
        <dbReference type="EMBL" id="KAF7355994.1"/>
    </source>
</evidence>
<dbReference type="PROSITE" id="PS51882">
    <property type="entry name" value="G_ALPHA"/>
    <property type="match status" value="1"/>
</dbReference>
<dbReference type="SUPFAM" id="SSF47895">
    <property type="entry name" value="Transducin (alpha subunit), insertion domain"/>
    <property type="match status" value="1"/>
</dbReference>
<dbReference type="SUPFAM" id="SSF52540">
    <property type="entry name" value="P-loop containing nucleoside triphosphate hydrolases"/>
    <property type="match status" value="1"/>
</dbReference>
<organism evidence="6 7">
    <name type="scientific">Mycena venus</name>
    <dbReference type="NCBI Taxonomy" id="2733690"/>
    <lineage>
        <taxon>Eukaryota</taxon>
        <taxon>Fungi</taxon>
        <taxon>Dikarya</taxon>
        <taxon>Basidiomycota</taxon>
        <taxon>Agaricomycotina</taxon>
        <taxon>Agaricomycetes</taxon>
        <taxon>Agaricomycetidae</taxon>
        <taxon>Agaricales</taxon>
        <taxon>Marasmiineae</taxon>
        <taxon>Mycenaceae</taxon>
        <taxon>Mycena</taxon>
    </lineage>
</organism>
<dbReference type="InterPro" id="IPR027417">
    <property type="entry name" value="P-loop_NTPase"/>
</dbReference>
<dbReference type="PANTHER" id="PTHR10218:SF360">
    <property type="entry name" value="GUANINE NUCLEOTIDE-BINDING PROTEIN SUBUNIT ALPHA HOMOLOG"/>
    <property type="match status" value="1"/>
</dbReference>
<comment type="caution">
    <text evidence="6">The sequence shown here is derived from an EMBL/GenBank/DDBJ whole genome shotgun (WGS) entry which is preliminary data.</text>
</comment>
<dbReference type="PANTHER" id="PTHR10218">
    <property type="entry name" value="GTP-BINDING PROTEIN ALPHA SUBUNIT"/>
    <property type="match status" value="1"/>
</dbReference>
<reference evidence="6" key="1">
    <citation type="submission" date="2020-05" db="EMBL/GenBank/DDBJ databases">
        <title>Mycena genomes resolve the evolution of fungal bioluminescence.</title>
        <authorList>
            <person name="Tsai I.J."/>
        </authorList>
    </citation>
    <scope>NUCLEOTIDE SEQUENCE</scope>
    <source>
        <strain evidence="6">CCC161011</strain>
    </source>
</reference>
<dbReference type="PRINTS" id="PR00318">
    <property type="entry name" value="GPROTEINA"/>
</dbReference>
<dbReference type="Gene3D" id="3.40.50.300">
    <property type="entry name" value="P-loop containing nucleotide triphosphate hydrolases"/>
    <property type="match status" value="2"/>
</dbReference>
<evidence type="ECO:0000313" key="7">
    <source>
        <dbReference type="Proteomes" id="UP000620124"/>
    </source>
</evidence>
<keyword evidence="5" id="KW-0479">Metal-binding</keyword>
<keyword evidence="1 4" id="KW-0547">Nucleotide-binding</keyword>
<keyword evidence="2 4" id="KW-0342">GTP-binding</keyword>
<keyword evidence="5" id="KW-0460">Magnesium</keyword>
<feature type="binding site" evidence="4">
    <location>
        <begin position="410"/>
        <end position="415"/>
    </location>
    <ligand>
        <name>GTP</name>
        <dbReference type="ChEBI" id="CHEBI:37565"/>
    </ligand>
</feature>
<feature type="binding site" evidence="4">
    <location>
        <begin position="676"/>
        <end position="679"/>
    </location>
    <ligand>
        <name>GTP</name>
        <dbReference type="ChEBI" id="CHEBI:37565"/>
    </ligand>
</feature>
<dbReference type="Pfam" id="PF00503">
    <property type="entry name" value="G-alpha"/>
    <property type="match status" value="1"/>
</dbReference>
<protein>
    <submittedName>
        <fullName evidence="6">Uncharacterized protein</fullName>
    </submittedName>
</protein>
<dbReference type="Proteomes" id="UP000620124">
    <property type="component" value="Unassembled WGS sequence"/>
</dbReference>
<keyword evidence="7" id="KW-1185">Reference proteome</keyword>
<dbReference type="InterPro" id="IPR011025">
    <property type="entry name" value="GproteinA_insert"/>
</dbReference>
<dbReference type="GO" id="GO:0005525">
    <property type="term" value="F:GTP binding"/>
    <property type="evidence" value="ECO:0007669"/>
    <property type="project" value="UniProtKB-KW"/>
</dbReference>
<dbReference type="GO" id="GO:0005737">
    <property type="term" value="C:cytoplasm"/>
    <property type="evidence" value="ECO:0007669"/>
    <property type="project" value="TreeGrafter"/>
</dbReference>